<feature type="transmembrane region" description="Helical" evidence="1">
    <location>
        <begin position="67"/>
        <end position="85"/>
    </location>
</feature>
<dbReference type="EMBL" id="CP034539">
    <property type="protein sequence ID" value="AZQ36945.1"/>
    <property type="molecule type" value="Genomic_DNA"/>
</dbReference>
<protein>
    <recommendedName>
        <fullName evidence="4">Cell wall-active antibiotics response LiaF-like C-terminal domain-containing protein</fullName>
    </recommendedName>
</protein>
<dbReference type="Proteomes" id="UP000280298">
    <property type="component" value="Chromosome"/>
</dbReference>
<dbReference type="RefSeq" id="WP_126394425.1">
    <property type="nucleotide sequence ID" value="NZ_CP034539.1"/>
</dbReference>
<organism evidence="2 3">
    <name type="scientific">Streptomyces cyaneochromogenes</name>
    <dbReference type="NCBI Taxonomy" id="2496836"/>
    <lineage>
        <taxon>Bacteria</taxon>
        <taxon>Bacillati</taxon>
        <taxon>Actinomycetota</taxon>
        <taxon>Actinomycetes</taxon>
        <taxon>Kitasatosporales</taxon>
        <taxon>Streptomycetaceae</taxon>
        <taxon>Streptomyces</taxon>
    </lineage>
</organism>
<keyword evidence="1" id="KW-0812">Transmembrane</keyword>
<dbReference type="KEGG" id="scya:EJ357_28735"/>
<feature type="transmembrane region" description="Helical" evidence="1">
    <location>
        <begin position="91"/>
        <end position="113"/>
    </location>
</feature>
<evidence type="ECO:0000313" key="3">
    <source>
        <dbReference type="Proteomes" id="UP000280298"/>
    </source>
</evidence>
<keyword evidence="3" id="KW-1185">Reference proteome</keyword>
<dbReference type="AlphaFoldDB" id="A0A3S9MCN5"/>
<sequence>MAERGRQASRIRTWLGLAAVAAGCYLVGDPAHRARAALEFAAEWWPWALLGLAAVNLLRAAIPPTSLIGPLVLAAVATVALVTAGDVRAHLVTVLALPAALALSGVVLIGTAAPSGRGSRWSRTLTTGRVVIPAEASATLTLRAVLGELQADLTRKAAAKRTTVNVTAIVGHVRVVVPRDRWVKVNTSGALLTRIAETGPVPSEPPDPSTGFVIHVLGVCGSVGIVRV</sequence>
<accession>A0A3S9MCN5</accession>
<keyword evidence="1" id="KW-0472">Membrane</keyword>
<keyword evidence="1" id="KW-1133">Transmembrane helix</keyword>
<dbReference type="PROSITE" id="PS51257">
    <property type="entry name" value="PROKAR_LIPOPROTEIN"/>
    <property type="match status" value="1"/>
</dbReference>
<reference evidence="2 3" key="1">
    <citation type="journal article" date="2019" name="Int. J. Syst. Evol. Microbiol.">
        <title>Streptomyces cyaneochromogenes sp. nov., a blue pigment-producing actinomycete from manganese-contaminated soil.</title>
        <authorList>
            <person name="Tang X."/>
            <person name="Zhao J."/>
            <person name="Li K."/>
            <person name="Chen Z."/>
            <person name="Sun Y."/>
            <person name="Gao J."/>
        </authorList>
    </citation>
    <scope>NUCLEOTIDE SEQUENCE [LARGE SCALE GENOMIC DNA]</scope>
    <source>
        <strain evidence="2 3">MK-45</strain>
    </source>
</reference>
<name>A0A3S9MCN5_9ACTN</name>
<evidence type="ECO:0008006" key="4">
    <source>
        <dbReference type="Google" id="ProtNLM"/>
    </source>
</evidence>
<gene>
    <name evidence="2" type="ORF">EJ357_28735</name>
</gene>
<evidence type="ECO:0000313" key="2">
    <source>
        <dbReference type="EMBL" id="AZQ36945.1"/>
    </source>
</evidence>
<proteinExistence type="predicted"/>
<evidence type="ECO:0000256" key="1">
    <source>
        <dbReference type="SAM" id="Phobius"/>
    </source>
</evidence>
<dbReference type="OrthoDB" id="4335209at2"/>